<accession>W8EUN5</accession>
<gene>
    <name evidence="2" type="ORF">Hsw_PA0109</name>
</gene>
<dbReference type="KEGG" id="hsw:Hsw_PA0109"/>
<dbReference type="RefSeq" id="WP_044000367.1">
    <property type="nucleotide sequence ID" value="NZ_CP007144.1"/>
</dbReference>
<feature type="transmembrane region" description="Helical" evidence="1">
    <location>
        <begin position="38"/>
        <end position="56"/>
    </location>
</feature>
<evidence type="ECO:0000313" key="3">
    <source>
        <dbReference type="Proteomes" id="UP000019423"/>
    </source>
</evidence>
<geneLocation type="plasmid" evidence="2 3">
    <name>pHsw1</name>
</geneLocation>
<proteinExistence type="predicted"/>
<name>W8EUN5_9BACT</name>
<sequence>MKTPSLFFFFATLSILMALAGAFMMGHYSGSNDPLARLGSPLCIGGAALLMASVVFKKQKGNQDSPR</sequence>
<keyword evidence="3" id="KW-1185">Reference proteome</keyword>
<evidence type="ECO:0000313" key="2">
    <source>
        <dbReference type="EMBL" id="AHJ95442.1"/>
    </source>
</evidence>
<dbReference type="AlphaFoldDB" id="W8EUN5"/>
<keyword evidence="2" id="KW-0614">Plasmid</keyword>
<reference evidence="2 3" key="1">
    <citation type="submission" date="2014-01" db="EMBL/GenBank/DDBJ databases">
        <title>Complete sequence of plasmid1 of ionizing-radiation resistance bacterium Hymenobacter swuensis DY53.</title>
        <authorList>
            <person name="Jung J.-H."/>
            <person name="Jeong S.-W."/>
            <person name="Joe M.-H."/>
            <person name="Cho y.-j."/>
            <person name="Kim M.-K."/>
            <person name="Lim S.-Y."/>
        </authorList>
    </citation>
    <scope>NUCLEOTIDE SEQUENCE [LARGE SCALE GENOMIC DNA]</scope>
    <source>
        <strain evidence="2 3">DY53</strain>
        <plasmid evidence="2 3">pHsw1</plasmid>
    </source>
</reference>
<protein>
    <submittedName>
        <fullName evidence="2">Uncharacterized protein</fullName>
    </submittedName>
</protein>
<evidence type="ECO:0000256" key="1">
    <source>
        <dbReference type="SAM" id="Phobius"/>
    </source>
</evidence>
<keyword evidence="1" id="KW-0812">Transmembrane</keyword>
<dbReference type="OrthoDB" id="886876at2"/>
<keyword evidence="1" id="KW-1133">Transmembrane helix</keyword>
<dbReference type="PATRIC" id="fig|1227739.3.peg.139"/>
<dbReference type="Proteomes" id="UP000019423">
    <property type="component" value="Plasmid pHsw1"/>
</dbReference>
<dbReference type="EMBL" id="CP007144">
    <property type="protein sequence ID" value="AHJ95442.1"/>
    <property type="molecule type" value="Genomic_DNA"/>
</dbReference>
<keyword evidence="1" id="KW-0472">Membrane</keyword>
<organism evidence="2 3">
    <name type="scientific">Hymenobacter swuensis DY53</name>
    <dbReference type="NCBI Taxonomy" id="1227739"/>
    <lineage>
        <taxon>Bacteria</taxon>
        <taxon>Pseudomonadati</taxon>
        <taxon>Bacteroidota</taxon>
        <taxon>Cytophagia</taxon>
        <taxon>Cytophagales</taxon>
        <taxon>Hymenobacteraceae</taxon>
        <taxon>Hymenobacter</taxon>
    </lineage>
</organism>
<dbReference type="HOGENOM" id="CLU_2806646_0_0_10"/>